<dbReference type="SUPFAM" id="SSF55961">
    <property type="entry name" value="Bet v1-like"/>
    <property type="match status" value="1"/>
</dbReference>
<evidence type="ECO:0000259" key="2">
    <source>
        <dbReference type="Pfam" id="PF08327"/>
    </source>
</evidence>
<dbReference type="RefSeq" id="WP_184824647.1">
    <property type="nucleotide sequence ID" value="NZ_JACHMM010000001.1"/>
</dbReference>
<evidence type="ECO:0000313" key="3">
    <source>
        <dbReference type="EMBL" id="MBB5789340.1"/>
    </source>
</evidence>
<comment type="caution">
    <text evidence="3">The sequence shown here is derived from an EMBL/GenBank/DDBJ whole genome shotgun (WGS) entry which is preliminary data.</text>
</comment>
<comment type="similarity">
    <text evidence="1">Belongs to the AHA1 family.</text>
</comment>
<dbReference type="InterPro" id="IPR013538">
    <property type="entry name" value="ASHA1/2-like_C"/>
</dbReference>
<dbReference type="CDD" id="cd08898">
    <property type="entry name" value="SRPBCC_CalC_Aha1-like_5"/>
    <property type="match status" value="1"/>
</dbReference>
<proteinExistence type="inferred from homology"/>
<dbReference type="EMBL" id="JACHMM010000001">
    <property type="protein sequence ID" value="MBB5789340.1"/>
    <property type="molecule type" value="Genomic_DNA"/>
</dbReference>
<accession>A0A7W9LMJ8</accession>
<dbReference type="AlphaFoldDB" id="A0A7W9LMJ8"/>
<dbReference type="Pfam" id="PF08327">
    <property type="entry name" value="AHSA1"/>
    <property type="match status" value="1"/>
</dbReference>
<name>A0A7W9LMJ8_9ACTN</name>
<evidence type="ECO:0000256" key="1">
    <source>
        <dbReference type="ARBA" id="ARBA00006817"/>
    </source>
</evidence>
<keyword evidence="4" id="KW-1185">Reference proteome</keyword>
<reference evidence="3 4" key="1">
    <citation type="submission" date="2020-08" db="EMBL/GenBank/DDBJ databases">
        <title>Sequencing the genomes of 1000 actinobacteria strains.</title>
        <authorList>
            <person name="Klenk H.-P."/>
        </authorList>
    </citation>
    <scope>NUCLEOTIDE SEQUENCE [LARGE SCALE GENOMIC DNA]</scope>
    <source>
        <strain evidence="3 4">DSM 102122</strain>
    </source>
</reference>
<dbReference type="InterPro" id="IPR023393">
    <property type="entry name" value="START-like_dom_sf"/>
</dbReference>
<dbReference type="Proteomes" id="UP000542813">
    <property type="component" value="Unassembled WGS sequence"/>
</dbReference>
<protein>
    <submittedName>
        <fullName evidence="3">Uncharacterized protein YndB with AHSA1/START domain</fullName>
    </submittedName>
</protein>
<feature type="domain" description="Activator of Hsp90 ATPase homologue 1/2-like C-terminal" evidence="2">
    <location>
        <begin position="14"/>
        <end position="143"/>
    </location>
</feature>
<dbReference type="Gene3D" id="3.30.530.20">
    <property type="match status" value="1"/>
</dbReference>
<organism evidence="3 4">
    <name type="scientific">Jiangella mangrovi</name>
    <dbReference type="NCBI Taxonomy" id="1524084"/>
    <lineage>
        <taxon>Bacteria</taxon>
        <taxon>Bacillati</taxon>
        <taxon>Actinomycetota</taxon>
        <taxon>Actinomycetes</taxon>
        <taxon>Jiangellales</taxon>
        <taxon>Jiangellaceae</taxon>
        <taxon>Jiangella</taxon>
    </lineage>
</organism>
<sequence length="150" mass="16710">MEYGTLERQIHIEASPEVVFEVVSRPEHLKEWWSDDASLGEAAPGVVGELVWGDREHVATVTVVEADPPHRFSFRWVAPEGEPAAAGNSLLVTFDLSPSRGGTLLRLTETGFREKGWEVAVLEEAYREHEVGWDTFLPRLAAYAPTLVAR</sequence>
<gene>
    <name evidence="3" type="ORF">HD601_003915</name>
</gene>
<evidence type="ECO:0000313" key="4">
    <source>
        <dbReference type="Proteomes" id="UP000542813"/>
    </source>
</evidence>